<protein>
    <submittedName>
        <fullName evidence="2">Uncharacterized protein</fullName>
    </submittedName>
</protein>
<dbReference type="AlphaFoldDB" id="A0A1X2H981"/>
<reference evidence="2 3" key="1">
    <citation type="submission" date="2016-07" db="EMBL/GenBank/DDBJ databases">
        <title>Pervasive Adenine N6-methylation of Active Genes in Fungi.</title>
        <authorList>
            <consortium name="DOE Joint Genome Institute"/>
            <person name="Mondo S.J."/>
            <person name="Dannebaum R.O."/>
            <person name="Kuo R.C."/>
            <person name="Labutti K."/>
            <person name="Haridas S."/>
            <person name="Kuo A."/>
            <person name="Salamov A."/>
            <person name="Ahrendt S.R."/>
            <person name="Lipzen A."/>
            <person name="Sullivan W."/>
            <person name="Andreopoulos W.B."/>
            <person name="Clum A."/>
            <person name="Lindquist E."/>
            <person name="Daum C."/>
            <person name="Ramamoorthy G.K."/>
            <person name="Gryganskyi A."/>
            <person name="Culley D."/>
            <person name="Magnuson J.K."/>
            <person name="James T.Y."/>
            <person name="O'Malley M.A."/>
            <person name="Stajich J.E."/>
            <person name="Spatafora J.W."/>
            <person name="Visel A."/>
            <person name="Grigoriev I.V."/>
        </authorList>
    </citation>
    <scope>NUCLEOTIDE SEQUENCE [LARGE SCALE GENOMIC DNA]</scope>
    <source>
        <strain evidence="2 3">NRRL 2496</strain>
    </source>
</reference>
<accession>A0A1X2H981</accession>
<name>A0A1X2H981_SYNRA</name>
<comment type="caution">
    <text evidence="2">The sequence shown here is derived from an EMBL/GenBank/DDBJ whole genome shotgun (WGS) entry which is preliminary data.</text>
</comment>
<keyword evidence="3" id="KW-1185">Reference proteome</keyword>
<feature type="compositionally biased region" description="Basic and acidic residues" evidence="1">
    <location>
        <begin position="170"/>
        <end position="185"/>
    </location>
</feature>
<proteinExistence type="predicted"/>
<sequence>MSQLNCVAYAELKMADGIDFEHLIELTDDSAFPSLRPEQNGTAAHEESTQEQDDEHEWTLLDSSGADDVMSLDSVMIWHRSFAEVAQQSVDDASDHHVPQPTLRHKVPNDRDTTADVSIKQDHSALDAEHDNMFDDVDIYLHRKTAGGGYVRQNRSFAKHQQERLAALARKESSQAAREERKRVEAPNTTEQLNKWYPTEEDLKKVERQYPRTFYISRTAWGNTSWAFEYRKNILTRSKREFYIMLWRAIQNDQHEFVQFLLRPNVYKAFWQGHKDSVSLSVTKQLAQFRERMARECQQNVDPQVTRMALAQHNNA</sequence>
<evidence type="ECO:0000256" key="1">
    <source>
        <dbReference type="SAM" id="MobiDB-lite"/>
    </source>
</evidence>
<feature type="region of interest" description="Disordered" evidence="1">
    <location>
        <begin position="91"/>
        <end position="112"/>
    </location>
</feature>
<gene>
    <name evidence="2" type="ORF">BCR43DRAFT_495122</name>
</gene>
<dbReference type="InParanoid" id="A0A1X2H981"/>
<feature type="region of interest" description="Disordered" evidence="1">
    <location>
        <begin position="32"/>
        <end position="54"/>
    </location>
</feature>
<dbReference type="Proteomes" id="UP000242180">
    <property type="component" value="Unassembled WGS sequence"/>
</dbReference>
<organism evidence="2 3">
    <name type="scientific">Syncephalastrum racemosum</name>
    <name type="common">Filamentous fungus</name>
    <dbReference type="NCBI Taxonomy" id="13706"/>
    <lineage>
        <taxon>Eukaryota</taxon>
        <taxon>Fungi</taxon>
        <taxon>Fungi incertae sedis</taxon>
        <taxon>Mucoromycota</taxon>
        <taxon>Mucoromycotina</taxon>
        <taxon>Mucoromycetes</taxon>
        <taxon>Mucorales</taxon>
        <taxon>Syncephalastraceae</taxon>
        <taxon>Syncephalastrum</taxon>
    </lineage>
</organism>
<feature type="region of interest" description="Disordered" evidence="1">
    <location>
        <begin position="170"/>
        <end position="189"/>
    </location>
</feature>
<dbReference type="EMBL" id="MCGN01000007">
    <property type="protein sequence ID" value="ORY95084.1"/>
    <property type="molecule type" value="Genomic_DNA"/>
</dbReference>
<evidence type="ECO:0000313" key="3">
    <source>
        <dbReference type="Proteomes" id="UP000242180"/>
    </source>
</evidence>
<evidence type="ECO:0000313" key="2">
    <source>
        <dbReference type="EMBL" id="ORY95084.1"/>
    </source>
</evidence>